<evidence type="ECO:0000256" key="1">
    <source>
        <dbReference type="SAM" id="MobiDB-lite"/>
    </source>
</evidence>
<keyword evidence="3" id="KW-1185">Reference proteome</keyword>
<feature type="region of interest" description="Disordered" evidence="1">
    <location>
        <begin position="1"/>
        <end position="26"/>
    </location>
</feature>
<gene>
    <name evidence="2" type="ORF">SAMN05192584_13430</name>
</gene>
<organism evidence="2 3">
    <name type="scientific">Streptomyces pini</name>
    <dbReference type="NCBI Taxonomy" id="1520580"/>
    <lineage>
        <taxon>Bacteria</taxon>
        <taxon>Bacillati</taxon>
        <taxon>Actinomycetota</taxon>
        <taxon>Actinomycetes</taxon>
        <taxon>Kitasatosporales</taxon>
        <taxon>Streptomycetaceae</taxon>
        <taxon>Streptomyces</taxon>
    </lineage>
</organism>
<dbReference type="Proteomes" id="UP000198928">
    <property type="component" value="Unassembled WGS sequence"/>
</dbReference>
<reference evidence="3" key="1">
    <citation type="submission" date="2016-10" db="EMBL/GenBank/DDBJ databases">
        <authorList>
            <person name="Varghese N."/>
            <person name="Submissions S."/>
        </authorList>
    </citation>
    <scope>NUCLEOTIDE SEQUENCE [LARGE SCALE GENOMIC DNA]</scope>
    <source>
        <strain evidence="3">PL19</strain>
    </source>
</reference>
<feature type="compositionally biased region" description="Basic and acidic residues" evidence="1">
    <location>
        <begin position="1"/>
        <end position="11"/>
    </location>
</feature>
<evidence type="ECO:0000313" key="2">
    <source>
        <dbReference type="EMBL" id="SFL96542.1"/>
    </source>
</evidence>
<evidence type="ECO:0000313" key="3">
    <source>
        <dbReference type="Proteomes" id="UP000198928"/>
    </source>
</evidence>
<dbReference type="EMBL" id="FOSG01000034">
    <property type="protein sequence ID" value="SFL96542.1"/>
    <property type="molecule type" value="Genomic_DNA"/>
</dbReference>
<proteinExistence type="predicted"/>
<protein>
    <submittedName>
        <fullName evidence="2">Uncharacterized protein</fullName>
    </submittedName>
</protein>
<accession>A0A1I4M008</accession>
<dbReference type="AlphaFoldDB" id="A0A1I4M008"/>
<name>A0A1I4M008_9ACTN</name>
<sequence length="50" mass="5385">MHRPVHADRPGRKPPNATCSGVGAGKDAECPRLTRQRCQGVGTQGHLGHW</sequence>